<name>A0ABD3IYQ4_EUCGL</name>
<evidence type="ECO:0000256" key="4">
    <source>
        <dbReference type="RuleBase" id="RU003718"/>
    </source>
</evidence>
<evidence type="ECO:0000256" key="1">
    <source>
        <dbReference type="ARBA" id="ARBA00009995"/>
    </source>
</evidence>
<comment type="caution">
    <text evidence="7">The sequence shown here is derived from an EMBL/GenBank/DDBJ whole genome shotgun (WGS) entry which is preliminary data.</text>
</comment>
<dbReference type="PANTHER" id="PTHR11926">
    <property type="entry name" value="GLUCOSYL/GLUCURONOSYL TRANSFERASES"/>
    <property type="match status" value="1"/>
</dbReference>
<proteinExistence type="inferred from homology"/>
<dbReference type="Proteomes" id="UP001634007">
    <property type="component" value="Unassembled WGS sequence"/>
</dbReference>
<evidence type="ECO:0000313" key="8">
    <source>
        <dbReference type="Proteomes" id="UP001634007"/>
    </source>
</evidence>
<evidence type="ECO:0000313" key="7">
    <source>
        <dbReference type="EMBL" id="KAL3719163.1"/>
    </source>
</evidence>
<evidence type="ECO:0000256" key="3">
    <source>
        <dbReference type="ARBA" id="ARBA00022679"/>
    </source>
</evidence>
<evidence type="ECO:0000256" key="2">
    <source>
        <dbReference type="ARBA" id="ARBA00022676"/>
    </source>
</evidence>
<dbReference type="EC" id="2.4.1.-" evidence="5"/>
<accession>A0ABD3IYQ4</accession>
<keyword evidence="3 4" id="KW-0808">Transferase</keyword>
<evidence type="ECO:0000256" key="5">
    <source>
        <dbReference type="RuleBase" id="RU362057"/>
    </source>
</evidence>
<sequence>MDDVNGESDGGGRMSSQEKEEEQEKVKKERGHAVCLPCPAQSHISVMLNLAKLLHQRAGFRITFVNTEFNHARLLRSHPSFFSTSLDDFKFVTIPDGLPPLSDLDATQDMAELWEATRSFMALPFSRLVATLLKTQSDESRGVSCILSDVFMSFTATPAAQQFNIPLLFVWTTSASSFLAPKHYHAIMDKLRPLSPPKDASPSEANTFMDTVIDWIPGMKCMRVRDLPNSFGTKDGDDNFVLNAVLEVVQNIIDRNPTHPMIVNTCEALERDALKELSSISTPIYSIGPLHLLNKVVDVDDWSHGLKQIKGHLWKDNAECLEWLNSKEPKSVLYVSFGSVAFLLREQLVEFAMGLANSKQPFLWIIRPDLVNQGDNTSANPVLPREFLEETKGRGFISGWCPQEEVLNHPSIGGFLTHCGWSSIMESMSAGVPMLCWPCFGDQKGNCRYVCSEWEIGLEIGNGVKRDDVESFVRKLMTDDGDDNETGKKLKKRAIEWKRIVHEAALGSSTSDFKKLVNYLTSLQN</sequence>
<reference evidence="7 8" key="1">
    <citation type="submission" date="2024-11" db="EMBL/GenBank/DDBJ databases">
        <title>Chromosome-level genome assembly of Eucalyptus globulus Labill. provides insights into its genome evolution.</title>
        <authorList>
            <person name="Li X."/>
        </authorList>
    </citation>
    <scope>NUCLEOTIDE SEQUENCE [LARGE SCALE GENOMIC DNA]</scope>
    <source>
        <strain evidence="7">CL2024</strain>
        <tissue evidence="7">Fresh tender leaves</tissue>
    </source>
</reference>
<dbReference type="PROSITE" id="PS00375">
    <property type="entry name" value="UDPGT"/>
    <property type="match status" value="1"/>
</dbReference>
<dbReference type="AlphaFoldDB" id="A0ABD3IYQ4"/>
<dbReference type="CDD" id="cd03784">
    <property type="entry name" value="GT1_Gtf-like"/>
    <property type="match status" value="1"/>
</dbReference>
<dbReference type="EMBL" id="JBJKBG010000010">
    <property type="protein sequence ID" value="KAL3719163.1"/>
    <property type="molecule type" value="Genomic_DNA"/>
</dbReference>
<dbReference type="FunFam" id="3.40.50.2000:FF:000040">
    <property type="entry name" value="UDP-glycosyltransferase 76C1"/>
    <property type="match status" value="1"/>
</dbReference>
<feature type="compositionally biased region" description="Basic and acidic residues" evidence="6">
    <location>
        <begin position="16"/>
        <end position="27"/>
    </location>
</feature>
<dbReference type="PANTHER" id="PTHR11926:SF1551">
    <property type="entry name" value="GLYCOSYLTRANSFERASE"/>
    <property type="match status" value="1"/>
</dbReference>
<gene>
    <name evidence="7" type="ORF">ACJRO7_004162</name>
</gene>
<dbReference type="InterPro" id="IPR035595">
    <property type="entry name" value="UDP_glycos_trans_CS"/>
</dbReference>
<protein>
    <recommendedName>
        <fullName evidence="5">Glycosyltransferase</fullName>
        <ecNumber evidence="5">2.4.1.-</ecNumber>
    </recommendedName>
</protein>
<dbReference type="Pfam" id="PF00201">
    <property type="entry name" value="UDPGT"/>
    <property type="match status" value="1"/>
</dbReference>
<comment type="similarity">
    <text evidence="1 4">Belongs to the UDP-glycosyltransferase family.</text>
</comment>
<keyword evidence="8" id="KW-1185">Reference proteome</keyword>
<dbReference type="GO" id="GO:0035251">
    <property type="term" value="F:UDP-glucosyltransferase activity"/>
    <property type="evidence" value="ECO:0007669"/>
    <property type="project" value="UniProtKB-ARBA"/>
</dbReference>
<organism evidence="7 8">
    <name type="scientific">Eucalyptus globulus</name>
    <name type="common">Tasmanian blue gum</name>
    <dbReference type="NCBI Taxonomy" id="34317"/>
    <lineage>
        <taxon>Eukaryota</taxon>
        <taxon>Viridiplantae</taxon>
        <taxon>Streptophyta</taxon>
        <taxon>Embryophyta</taxon>
        <taxon>Tracheophyta</taxon>
        <taxon>Spermatophyta</taxon>
        <taxon>Magnoliopsida</taxon>
        <taxon>eudicotyledons</taxon>
        <taxon>Gunneridae</taxon>
        <taxon>Pentapetalae</taxon>
        <taxon>rosids</taxon>
        <taxon>malvids</taxon>
        <taxon>Myrtales</taxon>
        <taxon>Myrtaceae</taxon>
        <taxon>Myrtoideae</taxon>
        <taxon>Eucalypteae</taxon>
        <taxon>Eucalyptus</taxon>
    </lineage>
</organism>
<dbReference type="Gene3D" id="3.40.50.2000">
    <property type="entry name" value="Glycogen Phosphorylase B"/>
    <property type="match status" value="2"/>
</dbReference>
<dbReference type="SUPFAM" id="SSF53756">
    <property type="entry name" value="UDP-Glycosyltransferase/glycogen phosphorylase"/>
    <property type="match status" value="1"/>
</dbReference>
<dbReference type="InterPro" id="IPR002213">
    <property type="entry name" value="UDP_glucos_trans"/>
</dbReference>
<evidence type="ECO:0000256" key="6">
    <source>
        <dbReference type="SAM" id="MobiDB-lite"/>
    </source>
</evidence>
<keyword evidence="2 4" id="KW-0328">Glycosyltransferase</keyword>
<feature type="region of interest" description="Disordered" evidence="6">
    <location>
        <begin position="1"/>
        <end position="30"/>
    </location>
</feature>